<evidence type="ECO:0000256" key="2">
    <source>
        <dbReference type="ARBA" id="ARBA00005001"/>
    </source>
</evidence>
<dbReference type="InterPro" id="IPR007444">
    <property type="entry name" value="Glucan_biosyn_MdoG_C"/>
</dbReference>
<evidence type="ECO:0000313" key="7">
    <source>
        <dbReference type="EMBL" id="MFD0979561.1"/>
    </source>
</evidence>
<dbReference type="Pfam" id="PF04349">
    <property type="entry name" value="MdoG"/>
    <property type="match status" value="1"/>
</dbReference>
<dbReference type="InterPro" id="IPR011013">
    <property type="entry name" value="Gal_mutarotase_sf_dom"/>
</dbReference>
<dbReference type="InterPro" id="IPR006311">
    <property type="entry name" value="TAT_signal"/>
</dbReference>
<evidence type="ECO:0000313" key="8">
    <source>
        <dbReference type="Proteomes" id="UP001597108"/>
    </source>
</evidence>
<dbReference type="InterPro" id="IPR014718">
    <property type="entry name" value="GH-type_carb-bd"/>
</dbReference>
<dbReference type="Gene3D" id="2.60.40.10">
    <property type="entry name" value="Immunoglobulins"/>
    <property type="match status" value="1"/>
</dbReference>
<dbReference type="SUPFAM" id="SSF74650">
    <property type="entry name" value="Galactose mutarotase-like"/>
    <property type="match status" value="1"/>
</dbReference>
<dbReference type="InterPro" id="IPR014438">
    <property type="entry name" value="Glucan_biosyn_MdoG/MdoD"/>
</dbReference>
<accession>A0ABW3INN3</accession>
<feature type="domain" description="Glucan biosynthesis periplasmic MdoG C-terminal" evidence="6">
    <location>
        <begin position="62"/>
        <end position="540"/>
    </location>
</feature>
<evidence type="ECO:0000259" key="6">
    <source>
        <dbReference type="Pfam" id="PF04349"/>
    </source>
</evidence>
<dbReference type="RefSeq" id="WP_386073892.1">
    <property type="nucleotide sequence ID" value="NZ_JBHTJT010000008.1"/>
</dbReference>
<organism evidence="7 8">
    <name type="scientific">Tropicimonas aquimaris</name>
    <dbReference type="NCBI Taxonomy" id="914152"/>
    <lineage>
        <taxon>Bacteria</taxon>
        <taxon>Pseudomonadati</taxon>
        <taxon>Pseudomonadota</taxon>
        <taxon>Alphaproteobacteria</taxon>
        <taxon>Rhodobacterales</taxon>
        <taxon>Roseobacteraceae</taxon>
        <taxon>Tropicimonas</taxon>
    </lineage>
</organism>
<protein>
    <recommendedName>
        <fullName evidence="4">Glucans biosynthesis protein G</fullName>
    </recommendedName>
</protein>
<dbReference type="PANTHER" id="PTHR30504:SF4">
    <property type="entry name" value="GLUCANS BIOSYNTHESIS PROTEIN G"/>
    <property type="match status" value="1"/>
</dbReference>
<keyword evidence="5" id="KW-0574">Periplasm</keyword>
<dbReference type="PIRSF" id="PIRSF006281">
    <property type="entry name" value="MdoG"/>
    <property type="match status" value="1"/>
</dbReference>
<comment type="similarity">
    <text evidence="3">Belongs to the OpgD/OpgG family.</text>
</comment>
<reference evidence="8" key="1">
    <citation type="journal article" date="2019" name="Int. J. Syst. Evol. Microbiol.">
        <title>The Global Catalogue of Microorganisms (GCM) 10K type strain sequencing project: providing services to taxonomists for standard genome sequencing and annotation.</title>
        <authorList>
            <consortium name="The Broad Institute Genomics Platform"/>
            <consortium name="The Broad Institute Genome Sequencing Center for Infectious Disease"/>
            <person name="Wu L."/>
            <person name="Ma J."/>
        </authorList>
    </citation>
    <scope>NUCLEOTIDE SEQUENCE [LARGE SCALE GENOMIC DNA]</scope>
    <source>
        <strain evidence="8">CCUG 60524</strain>
    </source>
</reference>
<gene>
    <name evidence="7" type="ORF">ACFQ2S_07815</name>
</gene>
<evidence type="ECO:0000256" key="5">
    <source>
        <dbReference type="ARBA" id="ARBA00022764"/>
    </source>
</evidence>
<sequence length="543" mass="59392">MIKNEISFPGKTVGLDRRTFLGRLLGTAALGSLVGGAPAFAQQADAPAAEGVPVATPADVPFSFDTLTEMMRAESREAPVEVEKIGNFLAELDYDEFQRIRFDPERTRWADNPDFHMNAFHLGWLFKEPVHVYEIIDGKARPMSFSTADFIYSDLKTDVPADFEMSGVAGIRLMTPLNRADKFDELVSFLGASYFRALGRGSVYGLSARGLAVNTGLPEGEEFPRFSDIWLERPANGTGSVTLYAALRSASVTGAYRFVIRPGETTEMDVTARLFLRKDIRQLGIAPLTSMYLFGGADPGAFDDFRPAVHDSEALVLNTASGETFYRPLNNPPQLASSFLGAQSPASFGLVQRDRAFETYLDAEAHYDQRPSVIVKPLNDWGQGSVSLLEIPSDLEVNDNIVAMWVPSRETKAGEELEFSYRLYWGLAPEGNGSPDLARVLRTRVGKGGVSGVDGPSDRRKFVVDFAGGTLAELSGEAKVAPNVSIQNGEVVETVLSRIEDTGSWRLVIEARAADGAVVEMKASLEGYGHALSETWLYQWVNK</sequence>
<dbReference type="InterPro" id="IPR013783">
    <property type="entry name" value="Ig-like_fold"/>
</dbReference>
<evidence type="ECO:0000256" key="3">
    <source>
        <dbReference type="ARBA" id="ARBA00009284"/>
    </source>
</evidence>
<dbReference type="Proteomes" id="UP001597108">
    <property type="component" value="Unassembled WGS sequence"/>
</dbReference>
<dbReference type="InterPro" id="IPR014756">
    <property type="entry name" value="Ig_E-set"/>
</dbReference>
<proteinExistence type="inferred from homology"/>
<keyword evidence="8" id="KW-1185">Reference proteome</keyword>
<dbReference type="Gene3D" id="2.70.98.10">
    <property type="match status" value="1"/>
</dbReference>
<comment type="pathway">
    <text evidence="2">Glycan metabolism; osmoregulated periplasmic glucan (OPG) biosynthesis.</text>
</comment>
<dbReference type="EMBL" id="JBHTJT010000008">
    <property type="protein sequence ID" value="MFD0979561.1"/>
    <property type="molecule type" value="Genomic_DNA"/>
</dbReference>
<dbReference type="PROSITE" id="PS51318">
    <property type="entry name" value="TAT"/>
    <property type="match status" value="1"/>
</dbReference>
<evidence type="ECO:0000256" key="1">
    <source>
        <dbReference type="ARBA" id="ARBA00004418"/>
    </source>
</evidence>
<evidence type="ECO:0000256" key="4">
    <source>
        <dbReference type="ARBA" id="ARBA00015376"/>
    </source>
</evidence>
<comment type="subcellular location">
    <subcellularLocation>
        <location evidence="1">Periplasm</location>
    </subcellularLocation>
</comment>
<comment type="caution">
    <text evidence="7">The sequence shown here is derived from an EMBL/GenBank/DDBJ whole genome shotgun (WGS) entry which is preliminary data.</text>
</comment>
<dbReference type="PANTHER" id="PTHR30504">
    <property type="entry name" value="GLUCANS BIOSYNTHESIS PROTEIN"/>
    <property type="match status" value="1"/>
</dbReference>
<name>A0ABW3INN3_9RHOB</name>
<dbReference type="SUPFAM" id="SSF81296">
    <property type="entry name" value="E set domains"/>
    <property type="match status" value="1"/>
</dbReference>